<name>A0A0R2PW60_9GAMM</name>
<accession>A0A0R2PW60</accession>
<evidence type="ECO:0008006" key="3">
    <source>
        <dbReference type="Google" id="ProtNLM"/>
    </source>
</evidence>
<protein>
    <recommendedName>
        <fullName evidence="3">DUF349 domain-containing protein</fullName>
    </recommendedName>
</protein>
<dbReference type="EMBL" id="LIAV01000138">
    <property type="protein sequence ID" value="KRO40307.1"/>
    <property type="molecule type" value="Genomic_DNA"/>
</dbReference>
<dbReference type="InterPro" id="IPR007139">
    <property type="entry name" value="DUF349"/>
</dbReference>
<comment type="caution">
    <text evidence="1">The sequence shown here is derived from an EMBL/GenBank/DDBJ whole genome shotgun (WGS) entry which is preliminary data.</text>
</comment>
<dbReference type="Pfam" id="PF03993">
    <property type="entry name" value="DUF349"/>
    <property type="match status" value="1"/>
</dbReference>
<evidence type="ECO:0000313" key="2">
    <source>
        <dbReference type="Proteomes" id="UP000050874"/>
    </source>
</evidence>
<dbReference type="AlphaFoldDB" id="A0A0R2PW60"/>
<reference evidence="2" key="1">
    <citation type="submission" date="2015-10" db="EMBL/GenBank/DDBJ databases">
        <title>Metagenome-Assembled Genomes uncover a global brackish microbiome.</title>
        <authorList>
            <person name="Hugerth L.W."/>
            <person name="Larsson J."/>
            <person name="Alneberg J."/>
            <person name="Lindh M.V."/>
            <person name="Legrand C."/>
            <person name="Pinhassi J."/>
            <person name="Andersson A."/>
        </authorList>
    </citation>
    <scope>NUCLEOTIDE SEQUENCE [LARGE SCALE GENOMIC DNA]</scope>
</reference>
<gene>
    <name evidence="1" type="ORF">ABR63_06545</name>
</gene>
<evidence type="ECO:0000313" key="1">
    <source>
        <dbReference type="EMBL" id="KRO40307.1"/>
    </source>
</evidence>
<sequence length="476" mass="54539">METQKILFESLIKAEGHFEAGQIRSGQKLVNEVSRAMKSEGKVSNKLRRRFNLISAQSRYFNDISSFATNPKRNEIIQEIEALIATPIENPKKHANAIHGLQTKWQQLDQSSKPAGREQWQTFKKLTETAWEPCAQYYEELKTVKVSNAKEREQIIINILQYTEEKSAKWPGLIELSKYLSQQFQLWQNFAPVLDDDFIKLKTAYQDARKPINDEIRAQENKNLKLKEEIIEKVKVINDEDTQLCIQKYQRLKRDYQNIGPAGKKNEPTLWKILNESADRFYEAEKTIANDEIKIIGALSKELGQDGFSLSKIKEQLRELTKTRKSPEFLKIQKAIKSYEGKQAEEIILQKVSGYMDLPALLESEILANSSIDKDILKALNKPAYHNNVDEVTKTVVMMELMAGIESPDSDKAIKQLLTLEMLQNKFSQQVGETEKLKGLLITFISNVKAKKLSAAESKLWKRAQAALSVLAKHLP</sequence>
<proteinExistence type="predicted"/>
<organism evidence="1 2">
    <name type="scientific">SAR86 cluster bacterium BACL1 MAG-120920-bin57</name>
    <dbReference type="NCBI Taxonomy" id="1655571"/>
    <lineage>
        <taxon>Bacteria</taxon>
        <taxon>Pseudomonadati</taxon>
        <taxon>Pseudomonadota</taxon>
        <taxon>Gammaproteobacteria</taxon>
        <taxon>SAR86 cluster</taxon>
    </lineage>
</organism>
<dbReference type="Proteomes" id="UP000050874">
    <property type="component" value="Unassembled WGS sequence"/>
</dbReference>